<accession>A0A9W7W3X7</accession>
<keyword evidence="3" id="KW-1185">Reference proteome</keyword>
<gene>
    <name evidence="2" type="ORF">Tdes44962_MAKER08817</name>
</gene>
<dbReference type="AlphaFoldDB" id="A0A9W7W3X7"/>
<name>A0A9W7W3X7_9PEZI</name>
<dbReference type="EMBL" id="RIBY02001114">
    <property type="protein sequence ID" value="KAH9832369.1"/>
    <property type="molecule type" value="Genomic_DNA"/>
</dbReference>
<comment type="caution">
    <text evidence="2">The sequence shown here is derived from an EMBL/GenBank/DDBJ whole genome shotgun (WGS) entry which is preliminary data.</text>
</comment>
<evidence type="ECO:0000313" key="3">
    <source>
        <dbReference type="Proteomes" id="UP001138500"/>
    </source>
</evidence>
<organism evidence="2 3">
    <name type="scientific">Teratosphaeria destructans</name>
    <dbReference type="NCBI Taxonomy" id="418781"/>
    <lineage>
        <taxon>Eukaryota</taxon>
        <taxon>Fungi</taxon>
        <taxon>Dikarya</taxon>
        <taxon>Ascomycota</taxon>
        <taxon>Pezizomycotina</taxon>
        <taxon>Dothideomycetes</taxon>
        <taxon>Dothideomycetidae</taxon>
        <taxon>Mycosphaerellales</taxon>
        <taxon>Teratosphaeriaceae</taxon>
        <taxon>Teratosphaeria</taxon>
    </lineage>
</organism>
<dbReference type="OrthoDB" id="3923593at2759"/>
<evidence type="ECO:0000256" key="1">
    <source>
        <dbReference type="SAM" id="MobiDB-lite"/>
    </source>
</evidence>
<sequence length="236" mass="23706">MTGSPLAPVDNTSVPIQPQLSTSASTLTTAPSGSVIIVTDITTEYTTSCPASTAYSTDGTTMTSTFPTVSQVTTTFQSTITVPAAATGTNATLADAVTGVPAVTLAPEYSSALSELTLGVPSSVLTSIVPSASVNPLVSSYIANLTAVLPIQAQPTGAVPTAIPTAFGNGTLTSPYAGDRDGGLSVAEIFAWIRYIVAETFRSAPGRVDGDVGGSGSLSYGGKSKRAHARDVRAGN</sequence>
<reference evidence="2 3" key="1">
    <citation type="journal article" date="2018" name="IMA Fungus">
        <title>IMA Genome-F 10: Nine draft genome sequences of Claviceps purpurea s.lat., including C. arundinis, C. humidiphila, and C. cf. spartinae, pseudomolecules for the pitch canker pathogen Fusarium circinatum, draft genome of Davidsoniella eucalypti, Grosmannia galeiformis, Quambalaria eucalypti, and Teratosphaeria destructans.</title>
        <authorList>
            <person name="Wingfield B.D."/>
            <person name="Liu M."/>
            <person name="Nguyen H.D."/>
            <person name="Lane F.A."/>
            <person name="Morgan S.W."/>
            <person name="De Vos L."/>
            <person name="Wilken P.M."/>
            <person name="Duong T.A."/>
            <person name="Aylward J."/>
            <person name="Coetzee M.P."/>
            <person name="Dadej K."/>
            <person name="De Beer Z.W."/>
            <person name="Findlay W."/>
            <person name="Havenga M."/>
            <person name="Kolarik M."/>
            <person name="Menzies J.G."/>
            <person name="Naidoo K."/>
            <person name="Pochopski O."/>
            <person name="Shoukouhi P."/>
            <person name="Santana Q.C."/>
            <person name="Seifert K.A."/>
            <person name="Soal N."/>
            <person name="Steenkamp E.T."/>
            <person name="Tatham C.T."/>
            <person name="van der Nest M.A."/>
            <person name="Wingfield M.J."/>
        </authorList>
    </citation>
    <scope>NUCLEOTIDE SEQUENCE [LARGE SCALE GENOMIC DNA]</scope>
    <source>
        <strain evidence="2">CMW44962</strain>
    </source>
</reference>
<feature type="region of interest" description="Disordered" evidence="1">
    <location>
        <begin position="212"/>
        <end position="236"/>
    </location>
</feature>
<proteinExistence type="predicted"/>
<reference evidence="2 3" key="2">
    <citation type="journal article" date="2021" name="Curr. Genet.">
        <title>Genetic response to nitrogen starvation in the aggressive Eucalyptus foliar pathogen Teratosphaeria destructans.</title>
        <authorList>
            <person name="Havenga M."/>
            <person name="Wingfield B.D."/>
            <person name="Wingfield M.J."/>
            <person name="Dreyer L.L."/>
            <person name="Roets F."/>
            <person name="Aylward J."/>
        </authorList>
    </citation>
    <scope>NUCLEOTIDE SEQUENCE [LARGE SCALE GENOMIC DNA]</scope>
    <source>
        <strain evidence="2">CMW44962</strain>
    </source>
</reference>
<evidence type="ECO:0000313" key="2">
    <source>
        <dbReference type="EMBL" id="KAH9832369.1"/>
    </source>
</evidence>
<dbReference type="Proteomes" id="UP001138500">
    <property type="component" value="Unassembled WGS sequence"/>
</dbReference>
<protein>
    <submittedName>
        <fullName evidence="2">Uncharacterized protein</fullName>
    </submittedName>
</protein>